<evidence type="ECO:0000256" key="11">
    <source>
        <dbReference type="SAM" id="MobiDB-lite"/>
    </source>
</evidence>
<feature type="region of interest" description="Disordered" evidence="11">
    <location>
        <begin position="52"/>
        <end position="104"/>
    </location>
</feature>
<evidence type="ECO:0000256" key="4">
    <source>
        <dbReference type="ARBA" id="ARBA00012180"/>
    </source>
</evidence>
<dbReference type="EMBL" id="JAULSR010000002">
    <property type="protein sequence ID" value="KAK0631094.1"/>
    <property type="molecule type" value="Genomic_DNA"/>
</dbReference>
<keyword evidence="9" id="KW-0378">Hydrolase</keyword>
<evidence type="ECO:0000256" key="7">
    <source>
        <dbReference type="ARBA" id="ARBA00022723"/>
    </source>
</evidence>
<evidence type="ECO:0000256" key="8">
    <source>
        <dbReference type="ARBA" id="ARBA00022759"/>
    </source>
</evidence>
<organism evidence="13 14">
    <name type="scientific">Bombardia bombarda</name>
    <dbReference type="NCBI Taxonomy" id="252184"/>
    <lineage>
        <taxon>Eukaryota</taxon>
        <taxon>Fungi</taxon>
        <taxon>Dikarya</taxon>
        <taxon>Ascomycota</taxon>
        <taxon>Pezizomycotina</taxon>
        <taxon>Sordariomycetes</taxon>
        <taxon>Sordariomycetidae</taxon>
        <taxon>Sordariales</taxon>
        <taxon>Lasiosphaeriaceae</taxon>
        <taxon>Bombardia</taxon>
    </lineage>
</organism>
<evidence type="ECO:0000256" key="5">
    <source>
        <dbReference type="ARBA" id="ARBA00017721"/>
    </source>
</evidence>
<feature type="domain" description="Ribonuclease H1 N-terminal" evidence="12">
    <location>
        <begin position="8"/>
        <end position="50"/>
    </location>
</feature>
<evidence type="ECO:0000256" key="3">
    <source>
        <dbReference type="ARBA" id="ARBA00005300"/>
    </source>
</evidence>
<evidence type="ECO:0000256" key="2">
    <source>
        <dbReference type="ARBA" id="ARBA00004065"/>
    </source>
</evidence>
<evidence type="ECO:0000313" key="13">
    <source>
        <dbReference type="EMBL" id="KAK0631094.1"/>
    </source>
</evidence>
<reference evidence="13" key="1">
    <citation type="submission" date="2023-06" db="EMBL/GenBank/DDBJ databases">
        <title>Genome-scale phylogeny and comparative genomics of the fungal order Sordariales.</title>
        <authorList>
            <consortium name="Lawrence Berkeley National Laboratory"/>
            <person name="Hensen N."/>
            <person name="Bonometti L."/>
            <person name="Westerberg I."/>
            <person name="Brannstrom I.O."/>
            <person name="Guillou S."/>
            <person name="Cros-Aarteil S."/>
            <person name="Calhoun S."/>
            <person name="Haridas S."/>
            <person name="Kuo A."/>
            <person name="Mondo S."/>
            <person name="Pangilinan J."/>
            <person name="Riley R."/>
            <person name="LaButti K."/>
            <person name="Andreopoulos B."/>
            <person name="Lipzen A."/>
            <person name="Chen C."/>
            <person name="Yanf M."/>
            <person name="Daum C."/>
            <person name="Ng V."/>
            <person name="Clum A."/>
            <person name="Steindorff A."/>
            <person name="Ohm R."/>
            <person name="Martin F."/>
            <person name="Silar P."/>
            <person name="Natvig D."/>
            <person name="Lalanne C."/>
            <person name="Gautier V."/>
            <person name="Ament-velasquez S.L."/>
            <person name="Kruys A."/>
            <person name="Hutchinson M.I."/>
            <person name="Powell A.J."/>
            <person name="Barry K."/>
            <person name="Miller A.N."/>
            <person name="Grigoriev I.V."/>
            <person name="Debuchy R."/>
            <person name="Gladieux P."/>
            <person name="Thoren M.H."/>
            <person name="Johannesson H."/>
        </authorList>
    </citation>
    <scope>NUCLEOTIDE SEQUENCE</scope>
    <source>
        <strain evidence="13">SMH3391-2</strain>
    </source>
</reference>
<dbReference type="InterPro" id="IPR011320">
    <property type="entry name" value="RNase_H1_N"/>
</dbReference>
<evidence type="ECO:0000256" key="10">
    <source>
        <dbReference type="ARBA" id="ARBA00022842"/>
    </source>
</evidence>
<protein>
    <recommendedName>
        <fullName evidence="5">Ribonuclease H</fullName>
        <ecNumber evidence="4">3.1.26.4</ecNumber>
    </recommendedName>
</protein>
<dbReference type="EC" id="3.1.26.4" evidence="4"/>
<evidence type="ECO:0000259" key="12">
    <source>
        <dbReference type="Pfam" id="PF01693"/>
    </source>
</evidence>
<accession>A0AA39XBX4</accession>
<comment type="cofactor">
    <cofactor evidence="1">
        <name>Mg(2+)</name>
        <dbReference type="ChEBI" id="CHEBI:18420"/>
    </cofactor>
</comment>
<keyword evidence="8" id="KW-0255">Endonuclease</keyword>
<evidence type="ECO:0000256" key="6">
    <source>
        <dbReference type="ARBA" id="ARBA00022722"/>
    </source>
</evidence>
<keyword evidence="6" id="KW-0540">Nuclease</keyword>
<dbReference type="InterPro" id="IPR009027">
    <property type="entry name" value="Ribosomal_bL9/RNase_H1_N"/>
</dbReference>
<sequence>MPKKDYTWYAVAEGRKTGVYDSWSETKPQVIGFKGNCYKGFYSREKAEEFVRRGINSSQSSNSDREQSPNNMQVQPAQPRADASTQKIEIGTSKLTGATATTRGRWTSTQDVDDLANKMKTCRIGYF</sequence>
<evidence type="ECO:0000313" key="14">
    <source>
        <dbReference type="Proteomes" id="UP001174934"/>
    </source>
</evidence>
<dbReference type="Gene3D" id="3.40.970.10">
    <property type="entry name" value="Ribonuclease H1, N-terminal domain"/>
    <property type="match status" value="1"/>
</dbReference>
<keyword evidence="10" id="KW-0460">Magnesium</keyword>
<dbReference type="GO" id="GO:0004523">
    <property type="term" value="F:RNA-DNA hybrid ribonuclease activity"/>
    <property type="evidence" value="ECO:0007669"/>
    <property type="project" value="UniProtKB-EC"/>
</dbReference>
<comment type="similarity">
    <text evidence="3">Belongs to the RNase H family.</text>
</comment>
<gene>
    <name evidence="13" type="ORF">B0T17DRAFT_240243</name>
</gene>
<dbReference type="InterPro" id="IPR037056">
    <property type="entry name" value="RNase_H1_N_sf"/>
</dbReference>
<evidence type="ECO:0000256" key="1">
    <source>
        <dbReference type="ARBA" id="ARBA00001946"/>
    </source>
</evidence>
<dbReference type="AlphaFoldDB" id="A0AA39XBX4"/>
<dbReference type="FunFam" id="3.40.970.10:FF:000002">
    <property type="entry name" value="Ribonuclease H"/>
    <property type="match status" value="1"/>
</dbReference>
<evidence type="ECO:0000256" key="9">
    <source>
        <dbReference type="ARBA" id="ARBA00022801"/>
    </source>
</evidence>
<name>A0AA39XBX4_9PEZI</name>
<comment type="caution">
    <text evidence="13">The sequence shown here is derived from an EMBL/GenBank/DDBJ whole genome shotgun (WGS) entry which is preliminary data.</text>
</comment>
<dbReference type="SUPFAM" id="SSF55658">
    <property type="entry name" value="L9 N-domain-like"/>
    <property type="match status" value="1"/>
</dbReference>
<dbReference type="Pfam" id="PF01693">
    <property type="entry name" value="Cauli_VI"/>
    <property type="match status" value="1"/>
</dbReference>
<dbReference type="Proteomes" id="UP001174934">
    <property type="component" value="Unassembled WGS sequence"/>
</dbReference>
<keyword evidence="7" id="KW-0479">Metal-binding</keyword>
<dbReference type="GO" id="GO:0046872">
    <property type="term" value="F:metal ion binding"/>
    <property type="evidence" value="ECO:0007669"/>
    <property type="project" value="UniProtKB-KW"/>
</dbReference>
<comment type="function">
    <text evidence="2">Endonuclease that specifically degrades the RNA of RNA-DNA hybrids.</text>
</comment>
<keyword evidence="14" id="KW-1185">Reference proteome</keyword>
<proteinExistence type="inferred from homology"/>